<evidence type="ECO:0000313" key="1">
    <source>
        <dbReference type="EMBL" id="KUM50823.1"/>
    </source>
</evidence>
<accession>A0A124GP47</accession>
<proteinExistence type="predicted"/>
<gene>
    <name evidence="1" type="ORF">ABT39_MTgene667</name>
</gene>
<dbReference type="EMBL" id="LKAM01000001">
    <property type="protein sequence ID" value="KUM50823.1"/>
    <property type="molecule type" value="Genomic_DNA"/>
</dbReference>
<organism evidence="1">
    <name type="scientific">Picea glauca</name>
    <name type="common">White spruce</name>
    <name type="synonym">Pinus glauca</name>
    <dbReference type="NCBI Taxonomy" id="3330"/>
    <lineage>
        <taxon>Eukaryota</taxon>
        <taxon>Viridiplantae</taxon>
        <taxon>Streptophyta</taxon>
        <taxon>Embryophyta</taxon>
        <taxon>Tracheophyta</taxon>
        <taxon>Spermatophyta</taxon>
        <taxon>Pinopsida</taxon>
        <taxon>Pinidae</taxon>
        <taxon>Conifers I</taxon>
        <taxon>Pinales</taxon>
        <taxon>Pinaceae</taxon>
        <taxon>Picea</taxon>
    </lineage>
</organism>
<keyword evidence="1" id="KW-0496">Mitochondrion</keyword>
<comment type="caution">
    <text evidence="1">The sequence shown here is derived from an EMBL/GenBank/DDBJ whole genome shotgun (WGS) entry which is preliminary data.</text>
</comment>
<dbReference type="AlphaFoldDB" id="A0A124GP47"/>
<protein>
    <submittedName>
        <fullName evidence="1">Uncharacterized protein</fullName>
    </submittedName>
</protein>
<name>A0A124GP47_PICGL</name>
<sequence>MYCYQPEQNSMAWREMAGIKQPNPSLLLMDVLPFHLQKLYALEHFLHEALRKESYDPFP</sequence>
<geneLocation type="mitochondrion" evidence="1"/>
<reference evidence="1" key="1">
    <citation type="journal article" date="2015" name="Genome Biol. Evol.">
        <title>Organellar Genomes of White Spruce (Picea glauca): Assembly and Annotation.</title>
        <authorList>
            <person name="Jackman S.D."/>
            <person name="Warren R.L."/>
            <person name="Gibb E.A."/>
            <person name="Vandervalk B.P."/>
            <person name="Mohamadi H."/>
            <person name="Chu J."/>
            <person name="Raymond A."/>
            <person name="Pleasance S."/>
            <person name="Coope R."/>
            <person name="Wildung M.R."/>
            <person name="Ritland C.E."/>
            <person name="Bousquet J."/>
            <person name="Jones S.J."/>
            <person name="Bohlmann J."/>
            <person name="Birol I."/>
        </authorList>
    </citation>
    <scope>NUCLEOTIDE SEQUENCE [LARGE SCALE GENOMIC DNA]</scope>
    <source>
        <tissue evidence="1">Flushing bud</tissue>
    </source>
</reference>